<gene>
    <name evidence="3" type="ORF">BJX67DRAFT_391413</name>
</gene>
<dbReference type="EMBL" id="JBFXLQ010000007">
    <property type="protein sequence ID" value="KAL2870158.1"/>
    <property type="molecule type" value="Genomic_DNA"/>
</dbReference>
<accession>A0ABR4M024</accession>
<keyword evidence="2" id="KW-0472">Membrane</keyword>
<feature type="region of interest" description="Disordered" evidence="1">
    <location>
        <begin position="472"/>
        <end position="507"/>
    </location>
</feature>
<proteinExistence type="predicted"/>
<dbReference type="RefSeq" id="XP_070889137.1">
    <property type="nucleotide sequence ID" value="XM_071034774.1"/>
</dbReference>
<sequence>MSDVPEALLPNRPKQEKLERAFAGGKQSTCGQEPTDSHAISQVKPEEGPRGLVHKAGESEGISDIGWGKSDIIEERIIPGISNEDLFLLIRRFNKQIYNVKAVPDAPLQRLDLNRAGDDHFSPDKLRATLERFYTTIIIGLTGFVKHIARLRSWKEPVRTSAFCSAYFTAWLLDLLAPMIFGTLIILVVYPPSRKMLFPPAPLALVDTATGGVKRPKAGVLGSHASMTGAPENFKGEAAEQEARNLISSVATVAVGSAAGKHDQGTPESAPMESQVPDAMDITSKTTDAQAAAGGEVPADTHDKTREPMRETVLQRADQGMRVMSDIVDTYERFGNALSPTPPFSRMTPRLRLAGVLASGFLVSFVTPSYWFMKMSTFFTGFVFFGDPILQRGIQYLNREYPHWMRLLELQNSLLKGIPTNAQLTLTLLRIGEANAAPLPPPPSGSLDKPPSQPASLDHEQLSLGATKEEIEHAAAPTPNPHSPEEATTTTTTTPEEHPQNGKKSISSRLLTFLRGTTAAAIESKLAISRARAQAGSTAAKNQVGILKKKGLEVRPSGPVEFDARFEGHHGTVVLDSSHDPALLYFTTDSTVQSGDYSIQKRKEGTVRFAIPVAEIREMRKVGGMGWKGKLVAGWAKGGKEVVDGIVVSRKGERGESCDSYQLTAMSKRDELFNRLVAIDGQVWRSF</sequence>
<dbReference type="InterPro" id="IPR021709">
    <property type="entry name" value="DUF3292"/>
</dbReference>
<feature type="region of interest" description="Disordered" evidence="1">
    <location>
        <begin position="287"/>
        <end position="306"/>
    </location>
</feature>
<keyword evidence="4" id="KW-1185">Reference proteome</keyword>
<keyword evidence="2" id="KW-0812">Transmembrane</keyword>
<dbReference type="PANTHER" id="PTHR38694:SF1">
    <property type="entry name" value="PEROXIN DOMAIN-CONTAINING PROTEIN"/>
    <property type="match status" value="1"/>
</dbReference>
<evidence type="ECO:0000256" key="1">
    <source>
        <dbReference type="SAM" id="MobiDB-lite"/>
    </source>
</evidence>
<evidence type="ECO:0000313" key="3">
    <source>
        <dbReference type="EMBL" id="KAL2870158.1"/>
    </source>
</evidence>
<feature type="transmembrane region" description="Helical" evidence="2">
    <location>
        <begin position="353"/>
        <end position="373"/>
    </location>
</feature>
<feature type="region of interest" description="Disordered" evidence="1">
    <location>
        <begin position="1"/>
        <end position="55"/>
    </location>
</feature>
<name>A0ABR4M024_9EURO</name>
<evidence type="ECO:0000256" key="2">
    <source>
        <dbReference type="SAM" id="Phobius"/>
    </source>
</evidence>
<feature type="compositionally biased region" description="Polar residues" evidence="1">
    <location>
        <begin position="26"/>
        <end position="40"/>
    </location>
</feature>
<protein>
    <submittedName>
        <fullName evidence="3">Uncharacterized protein</fullName>
    </submittedName>
</protein>
<dbReference type="Proteomes" id="UP001610432">
    <property type="component" value="Unassembled WGS sequence"/>
</dbReference>
<dbReference type="Pfam" id="PF11696">
    <property type="entry name" value="DUF3292"/>
    <property type="match status" value="1"/>
</dbReference>
<dbReference type="GeneID" id="98149846"/>
<reference evidence="3 4" key="1">
    <citation type="submission" date="2024-07" db="EMBL/GenBank/DDBJ databases">
        <title>Section-level genome sequencing and comparative genomics of Aspergillus sections Usti and Cavernicolus.</title>
        <authorList>
            <consortium name="Lawrence Berkeley National Laboratory"/>
            <person name="Nybo J.L."/>
            <person name="Vesth T.C."/>
            <person name="Theobald S."/>
            <person name="Frisvad J.C."/>
            <person name="Larsen T.O."/>
            <person name="Kjaerboelling I."/>
            <person name="Rothschild-Mancinelli K."/>
            <person name="Lyhne E.K."/>
            <person name="Kogle M.E."/>
            <person name="Barry K."/>
            <person name="Clum A."/>
            <person name="Na H."/>
            <person name="Ledsgaard L."/>
            <person name="Lin J."/>
            <person name="Lipzen A."/>
            <person name="Kuo A."/>
            <person name="Riley R."/>
            <person name="Mondo S."/>
            <person name="Labutti K."/>
            <person name="Haridas S."/>
            <person name="Pangalinan J."/>
            <person name="Salamov A.A."/>
            <person name="Simmons B.A."/>
            <person name="Magnuson J.K."/>
            <person name="Chen J."/>
            <person name="Drula E."/>
            <person name="Henrissat B."/>
            <person name="Wiebenga A."/>
            <person name="Lubbers R.J."/>
            <person name="Gomes A.C."/>
            <person name="Macurrencykelacurrency M.R."/>
            <person name="Stajich J."/>
            <person name="Grigoriev I.V."/>
            <person name="Mortensen U.H."/>
            <person name="De Vries R.P."/>
            <person name="Baker S.E."/>
            <person name="Andersen M.R."/>
        </authorList>
    </citation>
    <scope>NUCLEOTIDE SEQUENCE [LARGE SCALE GENOMIC DNA]</scope>
    <source>
        <strain evidence="3 4">CBS 449.75</strain>
    </source>
</reference>
<dbReference type="PANTHER" id="PTHR38694">
    <property type="entry name" value="CONSERVED EXPRESSED PROTEIN"/>
    <property type="match status" value="1"/>
</dbReference>
<comment type="caution">
    <text evidence="3">The sequence shown here is derived from an EMBL/GenBank/DDBJ whole genome shotgun (WGS) entry which is preliminary data.</text>
</comment>
<evidence type="ECO:0000313" key="4">
    <source>
        <dbReference type="Proteomes" id="UP001610432"/>
    </source>
</evidence>
<organism evidence="3 4">
    <name type="scientific">Aspergillus lucknowensis</name>
    <dbReference type="NCBI Taxonomy" id="176173"/>
    <lineage>
        <taxon>Eukaryota</taxon>
        <taxon>Fungi</taxon>
        <taxon>Dikarya</taxon>
        <taxon>Ascomycota</taxon>
        <taxon>Pezizomycotina</taxon>
        <taxon>Eurotiomycetes</taxon>
        <taxon>Eurotiomycetidae</taxon>
        <taxon>Eurotiales</taxon>
        <taxon>Aspergillaceae</taxon>
        <taxon>Aspergillus</taxon>
        <taxon>Aspergillus subgen. Nidulantes</taxon>
    </lineage>
</organism>
<feature type="transmembrane region" description="Helical" evidence="2">
    <location>
        <begin position="169"/>
        <end position="190"/>
    </location>
</feature>
<keyword evidence="2" id="KW-1133">Transmembrane helix</keyword>
<feature type="region of interest" description="Disordered" evidence="1">
    <location>
        <begin position="435"/>
        <end position="457"/>
    </location>
</feature>